<keyword evidence="2" id="KW-1185">Reference proteome</keyword>
<organism evidence="1 2">
    <name type="scientific">Nephila pilipes</name>
    <name type="common">Giant wood spider</name>
    <name type="synonym">Nephila maculata</name>
    <dbReference type="NCBI Taxonomy" id="299642"/>
    <lineage>
        <taxon>Eukaryota</taxon>
        <taxon>Metazoa</taxon>
        <taxon>Ecdysozoa</taxon>
        <taxon>Arthropoda</taxon>
        <taxon>Chelicerata</taxon>
        <taxon>Arachnida</taxon>
        <taxon>Araneae</taxon>
        <taxon>Araneomorphae</taxon>
        <taxon>Entelegynae</taxon>
        <taxon>Araneoidea</taxon>
        <taxon>Nephilidae</taxon>
        <taxon>Nephila</taxon>
    </lineage>
</organism>
<evidence type="ECO:0000313" key="2">
    <source>
        <dbReference type="Proteomes" id="UP000887013"/>
    </source>
</evidence>
<name>A0A8X6T4D5_NEPPI</name>
<dbReference type="AlphaFoldDB" id="A0A8X6T4D5"/>
<protein>
    <submittedName>
        <fullName evidence="1">Uncharacterized protein</fullName>
    </submittedName>
</protein>
<reference evidence="1" key="1">
    <citation type="submission" date="2020-08" db="EMBL/GenBank/DDBJ databases">
        <title>Multicomponent nature underlies the extraordinary mechanical properties of spider dragline silk.</title>
        <authorList>
            <person name="Kono N."/>
            <person name="Nakamura H."/>
            <person name="Mori M."/>
            <person name="Yoshida Y."/>
            <person name="Ohtoshi R."/>
            <person name="Malay A.D."/>
            <person name="Moran D.A.P."/>
            <person name="Tomita M."/>
            <person name="Numata K."/>
            <person name="Arakawa K."/>
        </authorList>
    </citation>
    <scope>NUCLEOTIDE SEQUENCE</scope>
</reference>
<proteinExistence type="predicted"/>
<dbReference type="EMBL" id="BMAW01096698">
    <property type="protein sequence ID" value="GFS76010.1"/>
    <property type="molecule type" value="Genomic_DNA"/>
</dbReference>
<comment type="caution">
    <text evidence="1">The sequence shown here is derived from an EMBL/GenBank/DDBJ whole genome shotgun (WGS) entry which is preliminary data.</text>
</comment>
<sequence>MKNAFIHSTERQEEVPVNEDYIDDIEKVGGRKNGNQERYIDNIMRAGEKRKDPNAANTAVPSRFVNNGQRSKVLTDSGEDIVMTVKKEFHSYPAREVLRVAVNKGQKLAKAITSQFVDDVGWRKVTFFIQIGIKSIEKNKVREECLFFEFFKYRGGSSSTLWKDE</sequence>
<evidence type="ECO:0000313" key="1">
    <source>
        <dbReference type="EMBL" id="GFS76010.1"/>
    </source>
</evidence>
<accession>A0A8X6T4D5</accession>
<dbReference type="Proteomes" id="UP000887013">
    <property type="component" value="Unassembled WGS sequence"/>
</dbReference>
<gene>
    <name evidence="1" type="ORF">NPIL_302901</name>
</gene>